<reference evidence="1 2" key="1">
    <citation type="submission" date="2021-03" db="EMBL/GenBank/DDBJ databases">
        <authorList>
            <person name="Peeters C."/>
        </authorList>
    </citation>
    <scope>NUCLEOTIDE SEQUENCE [LARGE SCALE GENOMIC DNA]</scope>
    <source>
        <strain evidence="1 2">LMG 26411</strain>
    </source>
</reference>
<dbReference type="InterPro" id="IPR021317">
    <property type="entry name" value="DUF2917"/>
</dbReference>
<sequence length="97" mass="11016">MSSTFTLQAECRRLQLQAGAELVCRGGIVWLTFEARDRTSEDVVLAPGERYRLRRDAEVFVAALHGAGPALCEIDAPQLRRRAAVPWFRWLRDAWTS</sequence>
<evidence type="ECO:0008006" key="3">
    <source>
        <dbReference type="Google" id="ProtNLM"/>
    </source>
</evidence>
<dbReference type="Pfam" id="PF11142">
    <property type="entry name" value="DUF2917"/>
    <property type="match status" value="1"/>
</dbReference>
<keyword evidence="2" id="KW-1185">Reference proteome</keyword>
<evidence type="ECO:0000313" key="2">
    <source>
        <dbReference type="Proteomes" id="UP000672657"/>
    </source>
</evidence>
<proteinExistence type="predicted"/>
<comment type="caution">
    <text evidence="1">The sequence shown here is derived from an EMBL/GenBank/DDBJ whole genome shotgun (WGS) entry which is preliminary data.</text>
</comment>
<accession>A0ABM8TWA9</accession>
<organism evidence="1 2">
    <name type="scientific">Cupriavidus numazuensis</name>
    <dbReference type="NCBI Taxonomy" id="221992"/>
    <lineage>
        <taxon>Bacteria</taxon>
        <taxon>Pseudomonadati</taxon>
        <taxon>Pseudomonadota</taxon>
        <taxon>Betaproteobacteria</taxon>
        <taxon>Burkholderiales</taxon>
        <taxon>Burkholderiaceae</taxon>
        <taxon>Cupriavidus</taxon>
    </lineage>
</organism>
<dbReference type="RefSeq" id="WP_211958653.1">
    <property type="nucleotide sequence ID" value="NZ_CAJPVI010000104.1"/>
</dbReference>
<gene>
    <name evidence="1" type="ORF">LMG26411_07950</name>
</gene>
<evidence type="ECO:0000313" key="1">
    <source>
        <dbReference type="EMBL" id="CAG2161037.1"/>
    </source>
</evidence>
<protein>
    <recommendedName>
        <fullName evidence="3">DUF2917 domain-containing protein</fullName>
    </recommendedName>
</protein>
<name>A0ABM8TWA9_9BURK</name>
<dbReference type="EMBL" id="CAJPVI010000104">
    <property type="protein sequence ID" value="CAG2161037.1"/>
    <property type="molecule type" value="Genomic_DNA"/>
</dbReference>
<dbReference type="Proteomes" id="UP000672657">
    <property type="component" value="Unassembled WGS sequence"/>
</dbReference>